<organism evidence="1 2">
    <name type="scientific">Athelia psychrophila</name>
    <dbReference type="NCBI Taxonomy" id="1759441"/>
    <lineage>
        <taxon>Eukaryota</taxon>
        <taxon>Fungi</taxon>
        <taxon>Dikarya</taxon>
        <taxon>Basidiomycota</taxon>
        <taxon>Agaricomycotina</taxon>
        <taxon>Agaricomycetes</taxon>
        <taxon>Agaricomycetidae</taxon>
        <taxon>Atheliales</taxon>
        <taxon>Atheliaceae</taxon>
        <taxon>Athelia</taxon>
    </lineage>
</organism>
<dbReference type="OrthoDB" id="67850at2759"/>
<dbReference type="STRING" id="436010.A0A166Q605"/>
<reference evidence="1 2" key="1">
    <citation type="journal article" date="2016" name="Mol. Biol. Evol.">
        <title>Comparative Genomics of Early-Diverging Mushroom-Forming Fungi Provides Insights into the Origins of Lignocellulose Decay Capabilities.</title>
        <authorList>
            <person name="Nagy L.G."/>
            <person name="Riley R."/>
            <person name="Tritt A."/>
            <person name="Adam C."/>
            <person name="Daum C."/>
            <person name="Floudas D."/>
            <person name="Sun H."/>
            <person name="Yadav J.S."/>
            <person name="Pangilinan J."/>
            <person name="Larsson K.H."/>
            <person name="Matsuura K."/>
            <person name="Barry K."/>
            <person name="Labutti K."/>
            <person name="Kuo R."/>
            <person name="Ohm R.A."/>
            <person name="Bhattacharya S.S."/>
            <person name="Shirouzu T."/>
            <person name="Yoshinaga Y."/>
            <person name="Martin F.M."/>
            <person name="Grigoriev I.V."/>
            <person name="Hibbett D.S."/>
        </authorList>
    </citation>
    <scope>NUCLEOTIDE SEQUENCE [LARGE SCALE GENOMIC DNA]</scope>
    <source>
        <strain evidence="1 2">CBS 109695</strain>
    </source>
</reference>
<accession>A0A166Q605</accession>
<proteinExistence type="predicted"/>
<keyword evidence="2" id="KW-1185">Reference proteome</keyword>
<name>A0A166Q605_9AGAM</name>
<dbReference type="AlphaFoldDB" id="A0A166Q605"/>
<protein>
    <submittedName>
        <fullName evidence="1">Uncharacterized protein</fullName>
    </submittedName>
</protein>
<evidence type="ECO:0000313" key="2">
    <source>
        <dbReference type="Proteomes" id="UP000076532"/>
    </source>
</evidence>
<sequence>MLSSRSSPTLPPAKTAHDPLVKTVLAQLEGSGFGSFVWTMHPEDLAAVCSELGAGCVAVVLLRKFFTAQPSIASSPSKALQIALSKLSTLHALLAYTTSAILAILMHNFATYFENKDPWQCRSWISCKSREAVQLQRVHTQIQMVTMDCAS</sequence>
<evidence type="ECO:0000313" key="1">
    <source>
        <dbReference type="EMBL" id="KZP26792.1"/>
    </source>
</evidence>
<dbReference type="Proteomes" id="UP000076532">
    <property type="component" value="Unassembled WGS sequence"/>
</dbReference>
<dbReference type="EMBL" id="KV417512">
    <property type="protein sequence ID" value="KZP26792.1"/>
    <property type="molecule type" value="Genomic_DNA"/>
</dbReference>
<gene>
    <name evidence="1" type="ORF">FIBSPDRAFT_1040542</name>
</gene>